<organism evidence="1 2">
    <name type="scientific">Linderina macrospora</name>
    <dbReference type="NCBI Taxonomy" id="4868"/>
    <lineage>
        <taxon>Eukaryota</taxon>
        <taxon>Fungi</taxon>
        <taxon>Fungi incertae sedis</taxon>
        <taxon>Zoopagomycota</taxon>
        <taxon>Kickxellomycotina</taxon>
        <taxon>Kickxellomycetes</taxon>
        <taxon>Kickxellales</taxon>
        <taxon>Kickxellaceae</taxon>
        <taxon>Linderina</taxon>
    </lineage>
</organism>
<comment type="caution">
    <text evidence="1">The sequence shown here is derived from an EMBL/GenBank/DDBJ whole genome shotgun (WGS) entry which is preliminary data.</text>
</comment>
<dbReference type="Proteomes" id="UP001150603">
    <property type="component" value="Unassembled WGS sequence"/>
</dbReference>
<proteinExistence type="predicted"/>
<name>A0ACC1J9K3_9FUNG</name>
<accession>A0ACC1J9K3</accession>
<reference evidence="1" key="1">
    <citation type="submission" date="2022-07" db="EMBL/GenBank/DDBJ databases">
        <title>Phylogenomic reconstructions and comparative analyses of Kickxellomycotina fungi.</title>
        <authorList>
            <person name="Reynolds N.K."/>
            <person name="Stajich J.E."/>
            <person name="Barry K."/>
            <person name="Grigoriev I.V."/>
            <person name="Crous P."/>
            <person name="Smith M.E."/>
        </authorList>
    </citation>
    <scope>NUCLEOTIDE SEQUENCE</scope>
    <source>
        <strain evidence="1">NRRL 5244</strain>
    </source>
</reference>
<keyword evidence="2" id="KW-1185">Reference proteome</keyword>
<protein>
    <submittedName>
        <fullName evidence="1">Uncharacterized protein</fullName>
    </submittedName>
</protein>
<evidence type="ECO:0000313" key="2">
    <source>
        <dbReference type="Proteomes" id="UP001150603"/>
    </source>
</evidence>
<dbReference type="EMBL" id="JANBPW010001771">
    <property type="protein sequence ID" value="KAJ1943186.1"/>
    <property type="molecule type" value="Genomic_DNA"/>
</dbReference>
<sequence length="197" mass="21295">MKLTSAIILTATIAAISSSAQPVDLHRAHPRGILDSVLKVIPEAKPIVGDATKFGAPIGDDFVKLGAPAADDIARLPTPPNRGFLPQKPPGRVTSGGASDATWTRVQPIKNKLLTCVSKEYLKAFVTYYLEKVLPISSNSNQDNANEQSQIIKQFKDWAGPLLTCVGRDNINMVLNFYAQNPQYVIPVHNAAPQPTQ</sequence>
<evidence type="ECO:0000313" key="1">
    <source>
        <dbReference type="EMBL" id="KAJ1943186.1"/>
    </source>
</evidence>
<gene>
    <name evidence="1" type="ORF">FBU59_002986</name>
</gene>